<accession>A0A844YCV7</accession>
<dbReference type="OrthoDB" id="7447741at2"/>
<protein>
    <submittedName>
        <fullName evidence="2">Uncharacterized protein</fullName>
    </submittedName>
</protein>
<keyword evidence="1" id="KW-0732">Signal</keyword>
<feature type="chain" id="PRO_5032283502" evidence="1">
    <location>
        <begin position="21"/>
        <end position="207"/>
    </location>
</feature>
<dbReference type="Proteomes" id="UP000445582">
    <property type="component" value="Unassembled WGS sequence"/>
</dbReference>
<dbReference type="AlphaFoldDB" id="A0A844YCV7"/>
<dbReference type="RefSeq" id="WP_160670691.1">
    <property type="nucleotide sequence ID" value="NZ_WTYN01000001.1"/>
</dbReference>
<evidence type="ECO:0000256" key="1">
    <source>
        <dbReference type="SAM" id="SignalP"/>
    </source>
</evidence>
<evidence type="ECO:0000313" key="3">
    <source>
        <dbReference type="Proteomes" id="UP000445582"/>
    </source>
</evidence>
<comment type="caution">
    <text evidence="2">The sequence shown here is derived from an EMBL/GenBank/DDBJ whole genome shotgun (WGS) entry which is preliminary data.</text>
</comment>
<evidence type="ECO:0000313" key="2">
    <source>
        <dbReference type="EMBL" id="MXO61782.1"/>
    </source>
</evidence>
<keyword evidence="3" id="KW-1185">Reference proteome</keyword>
<feature type="signal peptide" evidence="1">
    <location>
        <begin position="1"/>
        <end position="20"/>
    </location>
</feature>
<gene>
    <name evidence="2" type="ORF">GRI48_02040</name>
</gene>
<organism evidence="2 3">
    <name type="scientific">Qipengyuania oceanensis</name>
    <dbReference type="NCBI Taxonomy" id="1463597"/>
    <lineage>
        <taxon>Bacteria</taxon>
        <taxon>Pseudomonadati</taxon>
        <taxon>Pseudomonadota</taxon>
        <taxon>Alphaproteobacteria</taxon>
        <taxon>Sphingomonadales</taxon>
        <taxon>Erythrobacteraceae</taxon>
        <taxon>Qipengyuania</taxon>
    </lineage>
</organism>
<dbReference type="EMBL" id="WTYN01000001">
    <property type="protein sequence ID" value="MXO61782.1"/>
    <property type="molecule type" value="Genomic_DNA"/>
</dbReference>
<reference evidence="2 3" key="1">
    <citation type="submission" date="2019-12" db="EMBL/GenBank/DDBJ databases">
        <title>Genomic-based taxomic classification of the family Erythrobacteraceae.</title>
        <authorList>
            <person name="Xu L."/>
        </authorList>
    </citation>
    <scope>NUCLEOTIDE SEQUENCE [LARGE SCALE GENOMIC DNA]</scope>
    <source>
        <strain evidence="2 3">MCCC 1A09965</strain>
    </source>
</reference>
<proteinExistence type="predicted"/>
<sequence length="207" mass="22251">MKKAALFLACATLGAGPALSQREAPVAEQRAAVAAWATCIADENADTARDLLVRDYRSDGYKLGMKALAQTRVSQECFDAMPRRYRQMRLGGLPFAGGLAERLIEQDAEPLLTRLSMAVIGPEAETFSYTDEVAMCAVRGAPDIVARLFATEIETPDEQASFAALAPVVAYCTKDRTPVEASPLAMRSMLATASFRLLAAQKDDADA</sequence>
<name>A0A844YCV7_9SPHN</name>